<gene>
    <name evidence="3" type="ORF">PGLA1383_LOCUS589</name>
</gene>
<evidence type="ECO:0000313" key="4">
    <source>
        <dbReference type="Proteomes" id="UP000654075"/>
    </source>
</evidence>
<evidence type="ECO:0000313" key="3">
    <source>
        <dbReference type="EMBL" id="CAE8581567.1"/>
    </source>
</evidence>
<organism evidence="3 4">
    <name type="scientific">Polarella glacialis</name>
    <name type="common">Dinoflagellate</name>
    <dbReference type="NCBI Taxonomy" id="89957"/>
    <lineage>
        <taxon>Eukaryota</taxon>
        <taxon>Sar</taxon>
        <taxon>Alveolata</taxon>
        <taxon>Dinophyceae</taxon>
        <taxon>Suessiales</taxon>
        <taxon>Suessiaceae</taxon>
        <taxon>Polarella</taxon>
    </lineage>
</organism>
<dbReference type="Proteomes" id="UP000654075">
    <property type="component" value="Unassembled WGS sequence"/>
</dbReference>
<evidence type="ECO:0000256" key="1">
    <source>
        <dbReference type="SAM" id="MobiDB-lite"/>
    </source>
</evidence>
<reference evidence="3" key="1">
    <citation type="submission" date="2021-02" db="EMBL/GenBank/DDBJ databases">
        <authorList>
            <person name="Dougan E. K."/>
            <person name="Rhodes N."/>
            <person name="Thang M."/>
            <person name="Chan C."/>
        </authorList>
    </citation>
    <scope>NUCLEOTIDE SEQUENCE</scope>
</reference>
<feature type="transmembrane region" description="Helical" evidence="2">
    <location>
        <begin position="38"/>
        <end position="58"/>
    </location>
</feature>
<keyword evidence="2" id="KW-1133">Transmembrane helix</keyword>
<feature type="non-terminal residue" evidence="3">
    <location>
        <position position="1"/>
    </location>
</feature>
<feature type="compositionally biased region" description="Pro residues" evidence="1">
    <location>
        <begin position="232"/>
        <end position="252"/>
    </location>
</feature>
<comment type="caution">
    <text evidence="3">The sequence shown here is derived from an EMBL/GenBank/DDBJ whole genome shotgun (WGS) entry which is preliminary data.</text>
</comment>
<sequence length="1740" mass="193979">MPYNLTGPGRNALSLAGGTAMAMPLAEAPTSEISAGSLAILGGVMLLCCFASSLAVLLKFCGARICRRSTGKVEQAPADEDGKGEVKAAWCPQGHEELRRAGEDLLQDLQTMFGSQSPKNWGGVSTGFSPVLPATGPGALESQLDKVLQAWHARQVEACKDVDSITPKLLRMLADISQIVVEDSLELETPDPPISLARCCSTISLSRVRQVEDAWRELLHDLFGSQPQEQDPLPPPSEQLPPPLPEPVPQAPWWPNGFEDVGEAGTKLLDEVEQLVRSQSFTVCDLDGLLSLWKEAQFVAGEDAASITPSLLDKLAAVAKILIAAGVESANGELSMDAFGQLRENTEDAWRQLLEETLAREQQEQEEVEAPLPLSDQQPLPPCEPPPSSRPPWWPDGFEDLGRAGEKLLNDLEQLVKDSSESDKAGSSEQLPRLQRDVDNLLQDWQKEQATADENVESVTPSLLKKLADVAQILIPDCFEPGNGDVSMERFSQQRAGTEDAWRQLLKDTSAEEAQQQQQQWWPIGKEELGEAGEELLQELASLLESRRGRQRAVSGSKKIPSLNAELGDLLENWRKHKLMSAMDLDITDPVLRSLAGEAQDAVLSLKAKAAKAEGGNGEMTASAIEQLMPDIREAWRSRLAADQEQAAWALGDKHPDFQWWPDGQVEVQKVGQELMAELEKLFTSHTWRDPSLDAKGNKKLLQAELDSLLNGWQQRRLARGENVDDNTQSLIQGLAEGLKDAVQGQAGIAKDFAQFRPVLEQAWRKRLAEQAVEPEVQWWPEGQEELREAGEELLVELLELLESRRGTIEAGGKKLLNLNAELGDLLDNWRQRNCLDITDPVLRSLAGEAQDAVLSLKAKAAKADGGNDEALDIQDIRRAWRQRLAAAQNESAWAMGDAAVAFQKAGQDLMVELEQLFTSHTWRDPSLDAKGNKKSLRAELDSMLNGWQQRQLADGENVVDDVTASFMRGMADGVKEAVRSHKGIPQDFKEFRPVLEEAWRKRLAEQATPASEPEVQWWPEGQVEVQKAGQELLVQLEQVFTSRTWHDPGLDSKCNKKLLKAALDSLLNGWQQCQLADGENVDDVTASLMRGMADNVKEAVQSHKGIPQDFKEFRPVLEEAWRKRLAEQATPASEPEVQWWPEGQVEVQKAGQELLVQLEQVFTSRTWHDPGLDSKGNKKLLKAELDSLLNGWQQRQLADGENVDDVTASLMRGMANNVKEAVQSHKGIPQDFKGFRPVLEEAWRKRLAEQATPASEPEVQWWPEGQVEVQKAGQELLVQLEQVFTSRTWHDPGLDSKGNKKLLKAELDSLLNGWQQRQLADGENVDDVTASLMRGMADNVKEAVQSHKGIPQDFKEFRPVLEEAWRKRLAEQATPASEPEVQWWPEGQVEVQKAGQELLAQLEQVFTSRTWHDPGLDSKGNKKLLKDELDSLLNGWQQRQLADGENVDDVTASLMRGMADNVKEAVQSHKGIPQDFKEFRPVLEEAWRKRLAEQATPASEPEVQWWPEGQVEVQKAGQELLVQLEQVFTSRTWHDPGLDSKGNKKLLKAELDSLLSGWQQRQLADGENVDDATADLIRGMADSFKSVMRSHNGIPKDFKELRPVLEEAWRKRLAEQATQAVTAREPQPEVQWWPEGQVELQKAGQDLLADLEHLFVSRTWQDASLAAKGNKQFLEVQLDSVILGWQQRRMATGGEDFDCITASLLLAETAKDEVLGQQGIPKDFKELRPVLEEAWRKRL</sequence>
<dbReference type="EMBL" id="CAJNNV010000136">
    <property type="protein sequence ID" value="CAE8581567.1"/>
    <property type="molecule type" value="Genomic_DNA"/>
</dbReference>
<name>A0A813D063_POLGL</name>
<feature type="region of interest" description="Disordered" evidence="1">
    <location>
        <begin position="361"/>
        <end position="401"/>
    </location>
</feature>
<proteinExistence type="predicted"/>
<protein>
    <submittedName>
        <fullName evidence="3">Uncharacterized protein</fullName>
    </submittedName>
</protein>
<accession>A0A813D063</accession>
<evidence type="ECO:0000256" key="2">
    <source>
        <dbReference type="SAM" id="Phobius"/>
    </source>
</evidence>
<keyword evidence="4" id="KW-1185">Reference proteome</keyword>
<feature type="region of interest" description="Disordered" evidence="1">
    <location>
        <begin position="225"/>
        <end position="257"/>
    </location>
</feature>
<keyword evidence="2" id="KW-0472">Membrane</keyword>
<keyword evidence="2" id="KW-0812">Transmembrane</keyword>
<feature type="compositionally biased region" description="Pro residues" evidence="1">
    <location>
        <begin position="379"/>
        <end position="394"/>
    </location>
</feature>